<evidence type="ECO:0000313" key="2">
    <source>
        <dbReference type="Proteomes" id="UP000767446"/>
    </source>
</evidence>
<dbReference type="AlphaFoldDB" id="A0A941JSN0"/>
<gene>
    <name evidence="1" type="ORF">DSM107014_12285</name>
</gene>
<accession>A0A941JSN0</accession>
<evidence type="ECO:0000313" key="1">
    <source>
        <dbReference type="EMBL" id="MBR8828656.1"/>
    </source>
</evidence>
<proteinExistence type="predicted"/>
<dbReference type="Pfam" id="PF23856">
    <property type="entry name" value="DUF7219"/>
    <property type="match status" value="1"/>
</dbReference>
<organism evidence="1 2">
    <name type="scientific">Gomphosphaeria aponina SAG 52.96 = DSM 107014</name>
    <dbReference type="NCBI Taxonomy" id="1521640"/>
    <lineage>
        <taxon>Bacteria</taxon>
        <taxon>Bacillati</taxon>
        <taxon>Cyanobacteriota</taxon>
        <taxon>Cyanophyceae</taxon>
        <taxon>Oscillatoriophycideae</taxon>
        <taxon>Chroococcales</taxon>
        <taxon>Gomphosphaeriaceae</taxon>
        <taxon>Gomphosphaeria</taxon>
    </lineage>
</organism>
<dbReference type="InterPro" id="IPR055643">
    <property type="entry name" value="DUF7219"/>
</dbReference>
<protein>
    <submittedName>
        <fullName evidence="1">Uncharacterized protein</fullName>
    </submittedName>
</protein>
<sequence length="79" mass="9019">MVDEDKNSKESFLYPIAKYRGDFTPQNLVLNANIQEFGQRVALICGLEANGKISPVEAYNKIKDLWEKLDKSKQELLDS</sequence>
<dbReference type="EMBL" id="JADQBC010000080">
    <property type="protein sequence ID" value="MBR8828656.1"/>
    <property type="molecule type" value="Genomic_DNA"/>
</dbReference>
<name>A0A941JSN0_9CHRO</name>
<reference evidence="1" key="1">
    <citation type="submission" date="2021-02" db="EMBL/GenBank/DDBJ databases">
        <title>Metagenome analyses of Stigonema ocellatum DSM 106950, Chlorogloea purpurea SAG 13.99 and Gomphosphaeria aponina DSM 107014.</title>
        <authorList>
            <person name="Marter P."/>
            <person name="Huang S."/>
        </authorList>
    </citation>
    <scope>NUCLEOTIDE SEQUENCE</scope>
    <source>
        <strain evidence="1">JP213</strain>
    </source>
</reference>
<comment type="caution">
    <text evidence="1">The sequence shown here is derived from an EMBL/GenBank/DDBJ whole genome shotgun (WGS) entry which is preliminary data.</text>
</comment>
<dbReference type="Proteomes" id="UP000767446">
    <property type="component" value="Unassembled WGS sequence"/>
</dbReference>